<evidence type="ECO:0000313" key="11">
    <source>
        <dbReference type="Proteomes" id="UP000294656"/>
    </source>
</evidence>
<evidence type="ECO:0000256" key="6">
    <source>
        <dbReference type="ARBA" id="ARBA00022989"/>
    </source>
</evidence>
<proteinExistence type="predicted"/>
<dbReference type="GO" id="GO:0015528">
    <property type="term" value="F:lactose:proton symporter activity"/>
    <property type="evidence" value="ECO:0007669"/>
    <property type="project" value="TreeGrafter"/>
</dbReference>
<dbReference type="GO" id="GO:0030395">
    <property type="term" value="F:lactose binding"/>
    <property type="evidence" value="ECO:0007669"/>
    <property type="project" value="TreeGrafter"/>
</dbReference>
<feature type="transmembrane region" description="Helical" evidence="8">
    <location>
        <begin position="100"/>
        <end position="124"/>
    </location>
</feature>
<feature type="domain" description="Major facilitator superfamily associated" evidence="9">
    <location>
        <begin position="16"/>
        <end position="364"/>
    </location>
</feature>
<reference evidence="10 11" key="1">
    <citation type="submission" date="2019-03" db="EMBL/GenBank/DDBJ databases">
        <title>Genomic Encyclopedia of Type Strains, Phase III (KMG-III): the genomes of soil and plant-associated and newly described type strains.</title>
        <authorList>
            <person name="Whitman W."/>
        </authorList>
    </citation>
    <scope>NUCLEOTIDE SEQUENCE [LARGE SCALE GENOMIC DNA]</scope>
    <source>
        <strain evidence="10 11">CECT 7378</strain>
    </source>
</reference>
<feature type="transmembrane region" description="Helical" evidence="8">
    <location>
        <begin position="45"/>
        <end position="64"/>
    </location>
</feature>
<keyword evidence="11" id="KW-1185">Reference proteome</keyword>
<evidence type="ECO:0000256" key="7">
    <source>
        <dbReference type="ARBA" id="ARBA00023136"/>
    </source>
</evidence>
<protein>
    <submittedName>
        <fullName evidence="10">PPP family 3-phenylpropionic acid transporter</fullName>
    </submittedName>
</protein>
<keyword evidence="7 8" id="KW-0472">Membrane</keyword>
<dbReference type="AlphaFoldDB" id="A0A4R6MEW0"/>
<keyword evidence="2" id="KW-0813">Transport</keyword>
<feature type="transmembrane region" description="Helical" evidence="8">
    <location>
        <begin position="12"/>
        <end position="33"/>
    </location>
</feature>
<dbReference type="InterPro" id="IPR026032">
    <property type="entry name" value="HcaT-like"/>
</dbReference>
<comment type="subcellular location">
    <subcellularLocation>
        <location evidence="1">Cell inner membrane</location>
        <topology evidence="1">Multi-pass membrane protein</topology>
    </subcellularLocation>
</comment>
<comment type="caution">
    <text evidence="10">The sequence shown here is derived from an EMBL/GenBank/DDBJ whole genome shotgun (WGS) entry which is preliminary data.</text>
</comment>
<evidence type="ECO:0000256" key="5">
    <source>
        <dbReference type="ARBA" id="ARBA00022692"/>
    </source>
</evidence>
<dbReference type="PANTHER" id="PTHR23522">
    <property type="entry name" value="BLL5896 PROTEIN"/>
    <property type="match status" value="1"/>
</dbReference>
<gene>
    <name evidence="10" type="ORF">DFP79_1015</name>
</gene>
<feature type="transmembrane region" description="Helical" evidence="8">
    <location>
        <begin position="76"/>
        <end position="94"/>
    </location>
</feature>
<evidence type="ECO:0000256" key="3">
    <source>
        <dbReference type="ARBA" id="ARBA00022475"/>
    </source>
</evidence>
<name>A0A4R6MEW0_9GAMM</name>
<dbReference type="InterPro" id="IPR024989">
    <property type="entry name" value="MFS_assoc_dom"/>
</dbReference>
<dbReference type="Gene3D" id="1.20.1250.20">
    <property type="entry name" value="MFS general substrate transporter like domains"/>
    <property type="match status" value="2"/>
</dbReference>
<feature type="transmembrane region" description="Helical" evidence="8">
    <location>
        <begin position="291"/>
        <end position="313"/>
    </location>
</feature>
<accession>A0A4R6MEW0</accession>
<dbReference type="Pfam" id="PF12832">
    <property type="entry name" value="MFS_1_like"/>
    <property type="match status" value="1"/>
</dbReference>
<dbReference type="RefSeq" id="WP_133502815.1">
    <property type="nucleotide sequence ID" value="NZ_SNXC01000009.1"/>
</dbReference>
<evidence type="ECO:0000256" key="4">
    <source>
        <dbReference type="ARBA" id="ARBA00022519"/>
    </source>
</evidence>
<evidence type="ECO:0000256" key="1">
    <source>
        <dbReference type="ARBA" id="ARBA00004429"/>
    </source>
</evidence>
<feature type="transmembrane region" description="Helical" evidence="8">
    <location>
        <begin position="334"/>
        <end position="354"/>
    </location>
</feature>
<dbReference type="SUPFAM" id="SSF103473">
    <property type="entry name" value="MFS general substrate transporter"/>
    <property type="match status" value="1"/>
</dbReference>
<evidence type="ECO:0000313" key="10">
    <source>
        <dbReference type="EMBL" id="TDO99996.1"/>
    </source>
</evidence>
<dbReference type="EMBL" id="SNXC01000009">
    <property type="protein sequence ID" value="TDO99996.1"/>
    <property type="molecule type" value="Genomic_DNA"/>
</dbReference>
<dbReference type="Proteomes" id="UP000294656">
    <property type="component" value="Unassembled WGS sequence"/>
</dbReference>
<feature type="transmembrane region" description="Helical" evidence="8">
    <location>
        <begin position="136"/>
        <end position="155"/>
    </location>
</feature>
<evidence type="ECO:0000256" key="2">
    <source>
        <dbReference type="ARBA" id="ARBA00022448"/>
    </source>
</evidence>
<dbReference type="NCBIfam" id="NF037955">
    <property type="entry name" value="mfs"/>
    <property type="match status" value="1"/>
</dbReference>
<keyword evidence="4" id="KW-0997">Cell inner membrane</keyword>
<dbReference type="PIRSF" id="PIRSF004925">
    <property type="entry name" value="HcaT"/>
    <property type="match status" value="1"/>
</dbReference>
<sequence length="383" mass="42292">MFDKRSLPVAAPLFAYFFFYCAAIGILMPYMSIYYSSIGLNGSQIGRLMSTFTLASIVVPHFWGWLTTKFGLPKKVMQICMLGTLLSFIPFNFSTTFDTLFILTCILALFYSALMPLADGLAVMSIQNTRIPYTRIRVGGSLGYIVSVSLIGYAIKLLGVGVIIPSICVCLALAFLTSMFIKEKPYKASSSHVEGNFKELLFRKEVALFFGLAFLSYMAHAPFNIFFAVHLSSAGYSGSEIGLLLSFGVVIEVLLFLYCGHFVQRYYAIHLLLLCFACGVVRWGLLAWFSSSLLVVLFTQLMHCITFALFHMVSIDQVRRLFPGRFGSQGQSTYSAFSVGLGSGIGMILAGYSWDIIGGNWTFTVSSLMSVAAIICLVKSQKQ</sequence>
<dbReference type="GO" id="GO:0005886">
    <property type="term" value="C:plasma membrane"/>
    <property type="evidence" value="ECO:0007669"/>
    <property type="project" value="UniProtKB-SubCell"/>
</dbReference>
<dbReference type="PANTHER" id="PTHR23522:SF10">
    <property type="entry name" value="3-PHENYLPROPIONIC ACID TRANSPORTER-RELATED"/>
    <property type="match status" value="1"/>
</dbReference>
<feature type="transmembrane region" description="Helical" evidence="8">
    <location>
        <begin position="241"/>
        <end position="259"/>
    </location>
</feature>
<dbReference type="OrthoDB" id="9150135at2"/>
<evidence type="ECO:0000256" key="8">
    <source>
        <dbReference type="SAM" id="Phobius"/>
    </source>
</evidence>
<evidence type="ECO:0000259" key="9">
    <source>
        <dbReference type="Pfam" id="PF12832"/>
    </source>
</evidence>
<feature type="transmembrane region" description="Helical" evidence="8">
    <location>
        <begin position="360"/>
        <end position="378"/>
    </location>
</feature>
<organism evidence="10 11">
    <name type="scientific">Marinomonas balearica</name>
    <dbReference type="NCBI Taxonomy" id="491947"/>
    <lineage>
        <taxon>Bacteria</taxon>
        <taxon>Pseudomonadati</taxon>
        <taxon>Pseudomonadota</taxon>
        <taxon>Gammaproteobacteria</taxon>
        <taxon>Oceanospirillales</taxon>
        <taxon>Oceanospirillaceae</taxon>
        <taxon>Marinomonas</taxon>
    </lineage>
</organism>
<dbReference type="InterPro" id="IPR036259">
    <property type="entry name" value="MFS_trans_sf"/>
</dbReference>
<feature type="transmembrane region" description="Helical" evidence="8">
    <location>
        <begin position="161"/>
        <end position="181"/>
    </location>
</feature>
<keyword evidence="3" id="KW-1003">Cell membrane</keyword>
<keyword evidence="6 8" id="KW-1133">Transmembrane helix</keyword>
<keyword evidence="5 8" id="KW-0812">Transmembrane</keyword>
<feature type="transmembrane region" description="Helical" evidence="8">
    <location>
        <begin position="266"/>
        <end position="285"/>
    </location>
</feature>
<feature type="transmembrane region" description="Helical" evidence="8">
    <location>
        <begin position="206"/>
        <end position="229"/>
    </location>
</feature>